<evidence type="ECO:0000313" key="1">
    <source>
        <dbReference type="EMBL" id="KNE88517.1"/>
    </source>
</evidence>
<evidence type="ECO:0008006" key="3">
    <source>
        <dbReference type="Google" id="ProtNLM"/>
    </source>
</evidence>
<dbReference type="AlphaFoldDB" id="A0A0L0UN84"/>
<comment type="caution">
    <text evidence="1">The sequence shown here is derived from an EMBL/GenBank/DDBJ whole genome shotgun (WGS) entry which is preliminary data.</text>
</comment>
<name>A0A0L0UN84_9BASI</name>
<proteinExistence type="predicted"/>
<feature type="non-terminal residue" evidence="1">
    <location>
        <position position="1"/>
    </location>
</feature>
<protein>
    <recommendedName>
        <fullName evidence="3">Glycosyltransferase family 9 protein</fullName>
    </recommendedName>
</protein>
<gene>
    <name evidence="1" type="ORF">PSTG_18079</name>
</gene>
<dbReference type="Gene3D" id="3.40.50.2000">
    <property type="entry name" value="Glycogen Phosphorylase B"/>
    <property type="match status" value="1"/>
</dbReference>
<reference evidence="2" key="1">
    <citation type="submission" date="2014-03" db="EMBL/GenBank/DDBJ databases">
        <title>The Genome Sequence of Puccinia striiformis f. sp. tritici PST-78.</title>
        <authorList>
            <consortium name="The Broad Institute Genome Sequencing Platform"/>
            <person name="Cuomo C."/>
            <person name="Hulbert S."/>
            <person name="Chen X."/>
            <person name="Walker B."/>
            <person name="Young S.K."/>
            <person name="Zeng Q."/>
            <person name="Gargeya S."/>
            <person name="Fitzgerald M."/>
            <person name="Haas B."/>
            <person name="Abouelleil A."/>
            <person name="Alvarado L."/>
            <person name="Arachchi H.M."/>
            <person name="Berlin A.M."/>
            <person name="Chapman S.B."/>
            <person name="Goldberg J."/>
            <person name="Griggs A."/>
            <person name="Gujja S."/>
            <person name="Hansen M."/>
            <person name="Howarth C."/>
            <person name="Imamovic A."/>
            <person name="Larimer J."/>
            <person name="McCowan C."/>
            <person name="Montmayeur A."/>
            <person name="Murphy C."/>
            <person name="Neiman D."/>
            <person name="Pearson M."/>
            <person name="Priest M."/>
            <person name="Roberts A."/>
            <person name="Saif S."/>
            <person name="Shea T."/>
            <person name="Sisk P."/>
            <person name="Sykes S."/>
            <person name="Wortman J."/>
            <person name="Nusbaum C."/>
            <person name="Birren B."/>
        </authorList>
    </citation>
    <scope>NUCLEOTIDE SEQUENCE [LARGE SCALE GENOMIC DNA]</scope>
    <source>
        <strain evidence="2">race PST-78</strain>
    </source>
</reference>
<keyword evidence="2" id="KW-1185">Reference proteome</keyword>
<dbReference type="SUPFAM" id="SSF53756">
    <property type="entry name" value="UDP-Glycosyltransferase/glycogen phosphorylase"/>
    <property type="match status" value="1"/>
</dbReference>
<organism evidence="1 2">
    <name type="scientific">Puccinia striiformis f. sp. tritici PST-78</name>
    <dbReference type="NCBI Taxonomy" id="1165861"/>
    <lineage>
        <taxon>Eukaryota</taxon>
        <taxon>Fungi</taxon>
        <taxon>Dikarya</taxon>
        <taxon>Basidiomycota</taxon>
        <taxon>Pucciniomycotina</taxon>
        <taxon>Pucciniomycetes</taxon>
        <taxon>Pucciniales</taxon>
        <taxon>Pucciniaceae</taxon>
        <taxon>Puccinia</taxon>
    </lineage>
</organism>
<accession>A0A0L0UN84</accession>
<sequence length="226" mass="26420">EVYSIAKGLIDQIDYMPYSINKLSQGAVNIDIGNQLYWKDFNEMEMHDFFLKNLGLDHSDIPDEWKQNHWLQNEIPRQKNRVSNYAIFCPYASTSLRAIPEKYHYQIIDYLHKMLKIPIIGFSSVKHPRFKDVSSQCKSTSDFIQMIANSNYVYTCDSSALHISAAYDIPTTCVFTAIKPELRSRYYKHCTSVYIGDAVTENLHESESPAIIKHVHKKYEEYYENH</sequence>
<dbReference type="Proteomes" id="UP000054564">
    <property type="component" value="Unassembled WGS sequence"/>
</dbReference>
<evidence type="ECO:0000313" key="2">
    <source>
        <dbReference type="Proteomes" id="UP000054564"/>
    </source>
</evidence>
<dbReference type="EMBL" id="AJIL01001643">
    <property type="protein sequence ID" value="KNE88517.1"/>
    <property type="molecule type" value="Genomic_DNA"/>
</dbReference>